<organism evidence="2 4">
    <name type="scientific">Didymodactylos carnosus</name>
    <dbReference type="NCBI Taxonomy" id="1234261"/>
    <lineage>
        <taxon>Eukaryota</taxon>
        <taxon>Metazoa</taxon>
        <taxon>Spiralia</taxon>
        <taxon>Gnathifera</taxon>
        <taxon>Rotifera</taxon>
        <taxon>Eurotatoria</taxon>
        <taxon>Bdelloidea</taxon>
        <taxon>Philodinida</taxon>
        <taxon>Philodinidae</taxon>
        <taxon>Didymodactylos</taxon>
    </lineage>
</organism>
<name>A0A8S2G217_9BILA</name>
<dbReference type="Proteomes" id="UP000682733">
    <property type="component" value="Unassembled WGS sequence"/>
</dbReference>
<feature type="chain" id="PRO_5036273556" evidence="1">
    <location>
        <begin position="18"/>
        <end position="128"/>
    </location>
</feature>
<evidence type="ECO:0000313" key="2">
    <source>
        <dbReference type="EMBL" id="CAF1597145.1"/>
    </source>
</evidence>
<dbReference type="EMBL" id="CAJOBA010073316">
    <property type="protein sequence ID" value="CAF4403800.1"/>
    <property type="molecule type" value="Genomic_DNA"/>
</dbReference>
<keyword evidence="1" id="KW-0732">Signal</keyword>
<dbReference type="AlphaFoldDB" id="A0A8S2G217"/>
<proteinExistence type="predicted"/>
<feature type="signal peptide" evidence="1">
    <location>
        <begin position="1"/>
        <end position="17"/>
    </location>
</feature>
<accession>A0A8S2G217</accession>
<evidence type="ECO:0000256" key="1">
    <source>
        <dbReference type="SAM" id="SignalP"/>
    </source>
</evidence>
<evidence type="ECO:0000313" key="4">
    <source>
        <dbReference type="Proteomes" id="UP000677228"/>
    </source>
</evidence>
<sequence>MMQYFVPIMVTLAIANAATSDTNSRLDITIFPSDDTALPSDSRFVMKLLNNHRRTLTKIGTRGELHSEQLSKAFQLKHSDKTRLRPTDFVPVDIVGNRNNKVLFTNDKENKIKLNGDKQVQVDLKSKS</sequence>
<dbReference type="Proteomes" id="UP000677228">
    <property type="component" value="Unassembled WGS sequence"/>
</dbReference>
<protein>
    <submittedName>
        <fullName evidence="2">Uncharacterized protein</fullName>
    </submittedName>
</protein>
<evidence type="ECO:0000313" key="3">
    <source>
        <dbReference type="EMBL" id="CAF4403800.1"/>
    </source>
</evidence>
<comment type="caution">
    <text evidence="2">The sequence shown here is derived from an EMBL/GenBank/DDBJ whole genome shotgun (WGS) entry which is preliminary data.</text>
</comment>
<reference evidence="2" key="1">
    <citation type="submission" date="2021-02" db="EMBL/GenBank/DDBJ databases">
        <authorList>
            <person name="Nowell W R."/>
        </authorList>
    </citation>
    <scope>NUCLEOTIDE SEQUENCE</scope>
</reference>
<dbReference type="EMBL" id="CAJNOK010049676">
    <property type="protein sequence ID" value="CAF1597145.1"/>
    <property type="molecule type" value="Genomic_DNA"/>
</dbReference>
<feature type="non-terminal residue" evidence="2">
    <location>
        <position position="1"/>
    </location>
</feature>
<gene>
    <name evidence="2" type="ORF">OVA965_LOCUS41875</name>
    <name evidence="3" type="ORF">TMI583_LOCUS43632</name>
</gene>